<dbReference type="InterPro" id="IPR036291">
    <property type="entry name" value="NAD(P)-bd_dom_sf"/>
</dbReference>
<evidence type="ECO:0000313" key="5">
    <source>
        <dbReference type="EMBL" id="SEJ00651.1"/>
    </source>
</evidence>
<dbReference type="SUPFAM" id="SSF116726">
    <property type="entry name" value="TrkA C-terminal domain-like"/>
    <property type="match status" value="1"/>
</dbReference>
<dbReference type="PROSITE" id="PS51202">
    <property type="entry name" value="RCK_C"/>
    <property type="match status" value="1"/>
</dbReference>
<dbReference type="GO" id="GO:0005886">
    <property type="term" value="C:plasma membrane"/>
    <property type="evidence" value="ECO:0007669"/>
    <property type="project" value="UniProtKB-SubCell"/>
</dbReference>
<dbReference type="InterPro" id="IPR006037">
    <property type="entry name" value="RCK_C"/>
</dbReference>
<dbReference type="Gene3D" id="1.10.287.70">
    <property type="match status" value="1"/>
</dbReference>
<sequence>MAIIAVLQHMKLAIILLACVIAGGVSGYMALEDLSIYDAIYLVVTTISTVGYGDITPKTIAGRIFTVFLIIFGVGIVFYTWTLAVSLVVEGRMKDIFGRREMKKRIGKLSQHVIICGAGKVGSNAILRLQQENEKFVVIDNNPVICERLEQERVPVIQGDATMDDVLLEAGLLQAKGVIAALSGDANNVYITLTARNIRPDIFIVARADRPEAEDKMRRAGATSVVSPAVMGGRHMVNALTKPLIMDLLENVFYNQEIHLDMAQITIHNGSSLVGKDLTNSGIKTVYGAIVIAIQRGTEMVVTPTAEEKIRCDDVLILMGEREALNKLNQLAGNEA</sequence>
<feature type="domain" description="RCK N-terminal" evidence="3">
    <location>
        <begin position="110"/>
        <end position="227"/>
    </location>
</feature>
<reference evidence="6" key="1">
    <citation type="submission" date="2016-10" db="EMBL/GenBank/DDBJ databases">
        <authorList>
            <person name="Varghese N."/>
            <person name="Submissions S."/>
        </authorList>
    </citation>
    <scope>NUCLEOTIDE SEQUENCE [LARGE SCALE GENOMIC DNA]</scope>
    <source>
        <strain evidence="6">DSM 2179</strain>
    </source>
</reference>
<gene>
    <name evidence="5" type="ORF">SAMN05660742_102248</name>
</gene>
<dbReference type="Pfam" id="PF07885">
    <property type="entry name" value="Ion_trans_2"/>
    <property type="match status" value="1"/>
</dbReference>
<dbReference type="SUPFAM" id="SSF51735">
    <property type="entry name" value="NAD(P)-binding Rossmann-fold domains"/>
    <property type="match status" value="1"/>
</dbReference>
<keyword evidence="5" id="KW-0406">Ion transport</keyword>
<feature type="transmembrane region" description="Helical" evidence="2">
    <location>
        <begin position="67"/>
        <end position="89"/>
    </location>
</feature>
<name>A0A1H6V7W7_9FIRM</name>
<organism evidence="5 6">
    <name type="scientific">Propionispira arboris</name>
    <dbReference type="NCBI Taxonomy" id="84035"/>
    <lineage>
        <taxon>Bacteria</taxon>
        <taxon>Bacillati</taxon>
        <taxon>Bacillota</taxon>
        <taxon>Negativicutes</taxon>
        <taxon>Selenomonadales</taxon>
        <taxon>Selenomonadaceae</taxon>
        <taxon>Propionispira</taxon>
    </lineage>
</organism>
<dbReference type="PROSITE" id="PS51201">
    <property type="entry name" value="RCK_N"/>
    <property type="match status" value="1"/>
</dbReference>
<dbReference type="PANTHER" id="PTHR43833">
    <property type="entry name" value="POTASSIUM CHANNEL PROTEIN 2-RELATED-RELATED"/>
    <property type="match status" value="1"/>
</dbReference>
<dbReference type="InterPro" id="IPR003148">
    <property type="entry name" value="RCK_N"/>
</dbReference>
<feature type="transmembrane region" description="Helical" evidence="2">
    <location>
        <begin position="36"/>
        <end position="55"/>
    </location>
</feature>
<evidence type="ECO:0000256" key="2">
    <source>
        <dbReference type="SAM" id="Phobius"/>
    </source>
</evidence>
<keyword evidence="6" id="KW-1185">Reference proteome</keyword>
<dbReference type="AlphaFoldDB" id="A0A1H6V7W7"/>
<dbReference type="SUPFAM" id="SSF81324">
    <property type="entry name" value="Voltage-gated potassium channels"/>
    <property type="match status" value="1"/>
</dbReference>
<comment type="subcellular location">
    <subcellularLocation>
        <location evidence="1">Cell membrane</location>
        <topology evidence="1">Multi-pass membrane protein</topology>
    </subcellularLocation>
</comment>
<dbReference type="Proteomes" id="UP000199662">
    <property type="component" value="Unassembled WGS sequence"/>
</dbReference>
<evidence type="ECO:0000259" key="3">
    <source>
        <dbReference type="PROSITE" id="PS51201"/>
    </source>
</evidence>
<keyword evidence="2" id="KW-1133">Transmembrane helix</keyword>
<dbReference type="STRING" id="84035.SAMN05660742_102248"/>
<accession>A0A1H6V7W7</accession>
<proteinExistence type="predicted"/>
<dbReference type="Pfam" id="PF02254">
    <property type="entry name" value="TrkA_N"/>
    <property type="match status" value="1"/>
</dbReference>
<evidence type="ECO:0000313" key="6">
    <source>
        <dbReference type="Proteomes" id="UP000199662"/>
    </source>
</evidence>
<keyword evidence="5" id="KW-0407">Ion channel</keyword>
<feature type="transmembrane region" description="Helical" evidence="2">
    <location>
        <begin position="12"/>
        <end position="30"/>
    </location>
</feature>
<dbReference type="Pfam" id="PF02080">
    <property type="entry name" value="TrkA_C"/>
    <property type="match status" value="1"/>
</dbReference>
<keyword evidence="2" id="KW-0472">Membrane</keyword>
<dbReference type="InterPro" id="IPR050721">
    <property type="entry name" value="Trk_Ktr_HKT_K-transport"/>
</dbReference>
<dbReference type="Gene3D" id="3.40.50.720">
    <property type="entry name" value="NAD(P)-binding Rossmann-like Domain"/>
    <property type="match status" value="1"/>
</dbReference>
<keyword evidence="5" id="KW-0813">Transport</keyword>
<dbReference type="GO" id="GO:0006813">
    <property type="term" value="P:potassium ion transport"/>
    <property type="evidence" value="ECO:0007669"/>
    <property type="project" value="InterPro"/>
</dbReference>
<dbReference type="RefSeq" id="WP_091829130.1">
    <property type="nucleotide sequence ID" value="NZ_FNZK01000002.1"/>
</dbReference>
<evidence type="ECO:0000259" key="4">
    <source>
        <dbReference type="PROSITE" id="PS51202"/>
    </source>
</evidence>
<dbReference type="GO" id="GO:0008324">
    <property type="term" value="F:monoatomic cation transmembrane transporter activity"/>
    <property type="evidence" value="ECO:0007669"/>
    <property type="project" value="InterPro"/>
</dbReference>
<feature type="domain" description="RCK C-terminal" evidence="4">
    <location>
        <begin position="250"/>
        <end position="334"/>
    </location>
</feature>
<dbReference type="PANTHER" id="PTHR43833:SF9">
    <property type="entry name" value="POTASSIUM CHANNEL PROTEIN YUGO-RELATED"/>
    <property type="match status" value="1"/>
</dbReference>
<keyword evidence="2" id="KW-0812">Transmembrane</keyword>
<protein>
    <submittedName>
        <fullName evidence="5">Voltage-gated potassium channel</fullName>
    </submittedName>
</protein>
<dbReference type="EMBL" id="FNZK01000002">
    <property type="protein sequence ID" value="SEJ00651.1"/>
    <property type="molecule type" value="Genomic_DNA"/>
</dbReference>
<dbReference type="Gene3D" id="3.30.70.1450">
    <property type="entry name" value="Regulator of K+ conductance, C-terminal domain"/>
    <property type="match status" value="1"/>
</dbReference>
<dbReference type="InterPro" id="IPR013099">
    <property type="entry name" value="K_chnl_dom"/>
</dbReference>
<dbReference type="InterPro" id="IPR036721">
    <property type="entry name" value="RCK_C_sf"/>
</dbReference>
<evidence type="ECO:0000256" key="1">
    <source>
        <dbReference type="ARBA" id="ARBA00004651"/>
    </source>
</evidence>